<evidence type="ECO:0000259" key="1">
    <source>
        <dbReference type="Pfam" id="PF09353"/>
    </source>
</evidence>
<dbReference type="OrthoDB" id="439792at2759"/>
<dbReference type="InterPro" id="IPR018962">
    <property type="entry name" value="DUF1995"/>
</dbReference>
<organism evidence="2 3">
    <name type="scientific">Gracilariopsis chorda</name>
    <dbReference type="NCBI Taxonomy" id="448386"/>
    <lineage>
        <taxon>Eukaryota</taxon>
        <taxon>Rhodophyta</taxon>
        <taxon>Florideophyceae</taxon>
        <taxon>Rhodymeniophycidae</taxon>
        <taxon>Gracilariales</taxon>
        <taxon>Gracilariaceae</taxon>
        <taxon>Gracilariopsis</taxon>
    </lineage>
</organism>
<evidence type="ECO:0000313" key="2">
    <source>
        <dbReference type="EMBL" id="PXF41539.1"/>
    </source>
</evidence>
<dbReference type="Proteomes" id="UP000247409">
    <property type="component" value="Unassembled WGS sequence"/>
</dbReference>
<name>A0A2V3IHK1_9FLOR</name>
<dbReference type="Pfam" id="PF09353">
    <property type="entry name" value="DUF1995"/>
    <property type="match status" value="1"/>
</dbReference>
<feature type="domain" description="DUF1995" evidence="1">
    <location>
        <begin position="34"/>
        <end position="262"/>
    </location>
</feature>
<dbReference type="InterPro" id="IPR053021">
    <property type="entry name" value="Chloroplast_ADK"/>
</dbReference>
<reference evidence="2 3" key="1">
    <citation type="journal article" date="2018" name="Mol. Biol. Evol.">
        <title>Analysis of the draft genome of the red seaweed Gracilariopsis chorda provides insights into genome size evolution in Rhodophyta.</title>
        <authorList>
            <person name="Lee J."/>
            <person name="Yang E.C."/>
            <person name="Graf L."/>
            <person name="Yang J.H."/>
            <person name="Qiu H."/>
            <person name="Zel Zion U."/>
            <person name="Chan C.X."/>
            <person name="Stephens T.G."/>
            <person name="Weber A.P.M."/>
            <person name="Boo G.H."/>
            <person name="Boo S.M."/>
            <person name="Kim K.M."/>
            <person name="Shin Y."/>
            <person name="Jung M."/>
            <person name="Lee S.J."/>
            <person name="Yim H.S."/>
            <person name="Lee J.H."/>
            <person name="Bhattacharya D."/>
            <person name="Yoon H.S."/>
        </authorList>
    </citation>
    <scope>NUCLEOTIDE SEQUENCE [LARGE SCALE GENOMIC DNA]</scope>
    <source>
        <strain evidence="2 3">SKKU-2015</strain>
        <tissue evidence="2">Whole body</tissue>
    </source>
</reference>
<gene>
    <name evidence="2" type="ORF">BWQ96_08742</name>
</gene>
<dbReference type="PANTHER" id="PTHR35509">
    <property type="entry name" value="DOMAIN PROTEIN, PUTATIVE (DUF1995)-RELATED"/>
    <property type="match status" value="1"/>
</dbReference>
<proteinExistence type="predicted"/>
<dbReference type="EMBL" id="NBIV01000210">
    <property type="protein sequence ID" value="PXF41539.1"/>
    <property type="molecule type" value="Genomic_DNA"/>
</dbReference>
<protein>
    <recommendedName>
        <fullName evidence="1">DUF1995 domain-containing protein</fullName>
    </recommendedName>
</protein>
<dbReference type="PANTHER" id="PTHR35509:SF1">
    <property type="entry name" value="DOMAIN PROTEIN, PUTATIVE (DUF1995)-RELATED"/>
    <property type="match status" value="1"/>
</dbReference>
<keyword evidence="3" id="KW-1185">Reference proteome</keyword>
<comment type="caution">
    <text evidence="2">The sequence shown here is derived from an EMBL/GenBank/DDBJ whole genome shotgun (WGS) entry which is preliminary data.</text>
</comment>
<accession>A0A2V3IHK1</accession>
<evidence type="ECO:0000313" key="3">
    <source>
        <dbReference type="Proteomes" id="UP000247409"/>
    </source>
</evidence>
<dbReference type="AlphaFoldDB" id="A0A2V3IHK1"/>
<sequence length="312" mass="33000">MIACEAAFVECGTIVRGLKGRRARWTGCATFPPPTSVDETVRLASQSVNAALQAGQRRVRVDAIIPGLNVRVEETYPYSSATLNTVALQTVLNTDLIGGAQSCTLLFPSAGAAAAAATQYRRDGVTLPEGVRTGSFSDTPSEHANVLVAPVATRGDPLLPLLEGAVASAPQAVWMLLNADLSADRAAVGMRESARRARFEDSFERAFYFRNVFMVKRPTLRAVEKGALLFCYGAGWSVFALQTDGYELVKRCDKMPSVEELTSVVSAASARNVSRSRAAENAGADAAFLRTIAGSAALVAAVLAALRLRAGS</sequence>